<dbReference type="InterPro" id="IPR017853">
    <property type="entry name" value="GH"/>
</dbReference>
<dbReference type="GO" id="GO:0016787">
    <property type="term" value="F:hydrolase activity"/>
    <property type="evidence" value="ECO:0007669"/>
    <property type="project" value="UniProtKB-KW"/>
</dbReference>
<organism evidence="9 10">
    <name type="scientific">Seiridium unicorne</name>
    <dbReference type="NCBI Taxonomy" id="138068"/>
    <lineage>
        <taxon>Eukaryota</taxon>
        <taxon>Fungi</taxon>
        <taxon>Dikarya</taxon>
        <taxon>Ascomycota</taxon>
        <taxon>Pezizomycotina</taxon>
        <taxon>Sordariomycetes</taxon>
        <taxon>Xylariomycetidae</taxon>
        <taxon>Amphisphaeriales</taxon>
        <taxon>Sporocadaceae</taxon>
        <taxon>Seiridium</taxon>
    </lineage>
</organism>
<gene>
    <name evidence="9" type="ORF">SUNI508_09943</name>
</gene>
<evidence type="ECO:0000256" key="4">
    <source>
        <dbReference type="ARBA" id="ARBA00022729"/>
    </source>
</evidence>
<evidence type="ECO:0000256" key="7">
    <source>
        <dbReference type="SAM" id="SignalP"/>
    </source>
</evidence>
<evidence type="ECO:0000256" key="5">
    <source>
        <dbReference type="ARBA" id="ARBA00022801"/>
    </source>
</evidence>
<comment type="function">
    <text evidence="1">Alpha-L-fucosidase is responsible for hydrolyzing the alpha-1,6-linked fucose joined to the reducing-end N-acetylglucosamine of the carbohydrate moieties of glycoproteins.</text>
</comment>
<dbReference type="EMBL" id="JARVKF010000410">
    <property type="protein sequence ID" value="KAK9415983.1"/>
    <property type="molecule type" value="Genomic_DNA"/>
</dbReference>
<name>A0ABR2UMW6_9PEZI</name>
<evidence type="ECO:0000256" key="6">
    <source>
        <dbReference type="ARBA" id="ARBA00023295"/>
    </source>
</evidence>
<dbReference type="InterPro" id="IPR000933">
    <property type="entry name" value="Glyco_hydro_29"/>
</dbReference>
<accession>A0ABR2UMW6</accession>
<evidence type="ECO:0000313" key="10">
    <source>
        <dbReference type="Proteomes" id="UP001408356"/>
    </source>
</evidence>
<evidence type="ECO:0000256" key="1">
    <source>
        <dbReference type="ARBA" id="ARBA00004071"/>
    </source>
</evidence>
<dbReference type="InterPro" id="IPR016286">
    <property type="entry name" value="FUC_metazoa-typ"/>
</dbReference>
<evidence type="ECO:0000259" key="8">
    <source>
        <dbReference type="Pfam" id="PF01120"/>
    </source>
</evidence>
<protein>
    <recommendedName>
        <fullName evidence="3">alpha-L-fucosidase</fullName>
        <ecNumber evidence="3">3.2.1.51</ecNumber>
    </recommendedName>
</protein>
<evidence type="ECO:0000256" key="2">
    <source>
        <dbReference type="ARBA" id="ARBA00007951"/>
    </source>
</evidence>
<keyword evidence="5 9" id="KW-0378">Hydrolase</keyword>
<dbReference type="Gene3D" id="3.20.20.80">
    <property type="entry name" value="Glycosidases"/>
    <property type="match status" value="1"/>
</dbReference>
<dbReference type="PANTHER" id="PTHR10030">
    <property type="entry name" value="ALPHA-L-FUCOSIDASE"/>
    <property type="match status" value="1"/>
</dbReference>
<sequence length="787" mass="87277">MMKHLNLVKSLVTLLSLGQAQVLNPLYTSIQYSDVVTESLEITSILNNRAFGWTPGDADFDGSQNSYPAQYHPGSNLSYGGVQYHLFGYSNGSNDNFVAQGQILAIPSGRYSRVHVLAAAESAAAGGYITAKYTDGSTTSREISTPPWWLWAFPSGGDIVMPFYYTNESTNYNKSNIFQSTSWLDSSKDLTALEMPNSSASNRLHIFAVSLSPAPLSGNATEPHLEVQYARSTKKYADSATTQVYEVTVSNVDEQAWVTANDSVEVSIESTGVSTVKPGLIKRLRPGDRVTVQVVVENKEGIDQGTKGVATARLKSKSVDASHDFEATFGIGPYEATYESIYTHESPDWYNDAKFGIFIHWGLYSIPAWGNAGGNETYAEWYWWDMNGGPNTSDRTYEYHLSNYGPNFTYDDFIPQFTAAAYNAREWVDLFADSGATYFVQVSKHHDGYALFDLPANVSQRTSVAQYPHRDFIKEIFDAAEEYQPQLHRAAYYSLPEWFHQDYAPYAFGRWPGHNATNPFTNSTIPYKGYVHVEDYLRDLVLPEMQTLAALGSEIMWCDIGGPNLTAEFAAQWYNEALAQNRQVAMNNRCGLPGDFDTPEYSTLSAAQKRKWESNAGMDPYSYGYNRATPSSQYMNASTIVTSLVDIVSKNGNYLLDIGPTGNGSILDIEAQHLRDAGAWIKDHSEAIFNTTSWFIAAEEGEDVRFTTTVDAFYILVMNQLNGSLTLTSPIPWFDGEEVTVVGGSLDGTVVPSTSTTVAGQPALFLNISEAVQEADRWTWVFKVSYD</sequence>
<evidence type="ECO:0000256" key="3">
    <source>
        <dbReference type="ARBA" id="ARBA00012662"/>
    </source>
</evidence>
<feature type="signal peptide" evidence="7">
    <location>
        <begin position="1"/>
        <end position="20"/>
    </location>
</feature>
<dbReference type="PANTHER" id="PTHR10030:SF37">
    <property type="entry name" value="ALPHA-L-FUCOSIDASE-RELATED"/>
    <property type="match status" value="1"/>
</dbReference>
<feature type="domain" description="Glycoside hydrolase family 29 N-terminal" evidence="8">
    <location>
        <begin position="333"/>
        <end position="686"/>
    </location>
</feature>
<dbReference type="InterPro" id="IPR057739">
    <property type="entry name" value="Glyco_hydro_29_N"/>
</dbReference>
<keyword evidence="10" id="KW-1185">Reference proteome</keyword>
<dbReference type="PRINTS" id="PR00741">
    <property type="entry name" value="GLHYDRLASE29"/>
</dbReference>
<dbReference type="SMART" id="SM00812">
    <property type="entry name" value="Alpha_L_fucos"/>
    <property type="match status" value="1"/>
</dbReference>
<dbReference type="Proteomes" id="UP001408356">
    <property type="component" value="Unassembled WGS sequence"/>
</dbReference>
<evidence type="ECO:0000313" key="9">
    <source>
        <dbReference type="EMBL" id="KAK9415983.1"/>
    </source>
</evidence>
<feature type="chain" id="PRO_5045987826" description="alpha-L-fucosidase" evidence="7">
    <location>
        <begin position="21"/>
        <end position="787"/>
    </location>
</feature>
<dbReference type="EC" id="3.2.1.51" evidence="3"/>
<dbReference type="Pfam" id="PF01120">
    <property type="entry name" value="Alpha_L_fucos"/>
    <property type="match status" value="1"/>
</dbReference>
<comment type="caution">
    <text evidence="9">The sequence shown here is derived from an EMBL/GenBank/DDBJ whole genome shotgun (WGS) entry which is preliminary data.</text>
</comment>
<dbReference type="SUPFAM" id="SSF51445">
    <property type="entry name" value="(Trans)glycosidases"/>
    <property type="match status" value="1"/>
</dbReference>
<keyword evidence="4 7" id="KW-0732">Signal</keyword>
<comment type="similarity">
    <text evidence="2">Belongs to the glycosyl hydrolase 29 family.</text>
</comment>
<proteinExistence type="inferred from homology"/>
<reference evidence="9 10" key="1">
    <citation type="journal article" date="2024" name="J. Plant Pathol.">
        <title>Sequence and assembly of the genome of Seiridium unicorne, isolate CBS 538.82, causal agent of cypress canker disease.</title>
        <authorList>
            <person name="Scali E."/>
            <person name="Rocca G.D."/>
            <person name="Danti R."/>
            <person name="Garbelotto M."/>
            <person name="Barberini S."/>
            <person name="Baroncelli R."/>
            <person name="Emiliani G."/>
        </authorList>
    </citation>
    <scope>NUCLEOTIDE SEQUENCE [LARGE SCALE GENOMIC DNA]</scope>
    <source>
        <strain evidence="9 10">BM-138-508</strain>
    </source>
</reference>
<keyword evidence="6" id="KW-0326">Glycosidase</keyword>